<reference evidence="3" key="1">
    <citation type="journal article" date="2020" name="mSystems">
        <title>Genome- and Community-Level Interaction Insights into Carbon Utilization and Element Cycling Functions of Hydrothermarchaeota in Hydrothermal Sediment.</title>
        <authorList>
            <person name="Zhou Z."/>
            <person name="Liu Y."/>
            <person name="Xu W."/>
            <person name="Pan J."/>
            <person name="Luo Z.H."/>
            <person name="Li M."/>
        </authorList>
    </citation>
    <scope>NUCLEOTIDE SEQUENCE [LARGE SCALE GENOMIC DNA]</scope>
    <source>
        <strain evidence="3">SpSt-747</strain>
    </source>
</reference>
<comment type="caution">
    <text evidence="3">The sequence shown here is derived from an EMBL/GenBank/DDBJ whole genome shotgun (WGS) entry which is preliminary data.</text>
</comment>
<dbReference type="InterPro" id="IPR023346">
    <property type="entry name" value="Lysozyme-like_dom_sf"/>
</dbReference>
<dbReference type="CDD" id="cd13401">
    <property type="entry name" value="Slt70-like"/>
    <property type="match status" value="1"/>
</dbReference>
<dbReference type="Gene3D" id="1.25.40.10">
    <property type="entry name" value="Tetratricopeptide repeat domain"/>
    <property type="match status" value="1"/>
</dbReference>
<protein>
    <submittedName>
        <fullName evidence="3">Tetratricopeptide repeat protein</fullName>
    </submittedName>
</protein>
<gene>
    <name evidence="3" type="ORF">ENV30_07040</name>
</gene>
<comment type="similarity">
    <text evidence="1">Belongs to the transglycosylase Slt family.</text>
</comment>
<dbReference type="Pfam" id="PF13174">
    <property type="entry name" value="TPR_6"/>
    <property type="match status" value="1"/>
</dbReference>
<evidence type="ECO:0000256" key="1">
    <source>
        <dbReference type="ARBA" id="ARBA00007734"/>
    </source>
</evidence>
<dbReference type="EMBL" id="DTFV01000100">
    <property type="protein sequence ID" value="HGI31044.1"/>
    <property type="molecule type" value="Genomic_DNA"/>
</dbReference>
<feature type="domain" description="Transglycosylase SLT" evidence="2">
    <location>
        <begin position="513"/>
        <end position="620"/>
    </location>
</feature>
<dbReference type="Gene3D" id="1.10.530.10">
    <property type="match status" value="1"/>
</dbReference>
<evidence type="ECO:0000313" key="3">
    <source>
        <dbReference type="EMBL" id="HGI31044.1"/>
    </source>
</evidence>
<dbReference type="SUPFAM" id="SSF53955">
    <property type="entry name" value="Lysozyme-like"/>
    <property type="match status" value="1"/>
</dbReference>
<dbReference type="PANTHER" id="PTHR37423">
    <property type="entry name" value="SOLUBLE LYTIC MUREIN TRANSGLYCOSYLASE-RELATED"/>
    <property type="match status" value="1"/>
</dbReference>
<sequence length="665" mass="75959">MKAKALILPLLLLGLLFGGGRPESEPGLSVSERLHFLFIETLLRSPIRFGVREDIVQSLKRGRSLSDHLVLLFLEHLEGNPQERWFFLHLLEEFAPTSPVRFPAALVCAQKSRKEGKPDEAFAFALEALRLAEAEEEKLTAFRELFTLLKEEGYSLEAVFLLHKMYRDLRDQTLLETRRALEPLLPELSPDSLTPPACLLLAEFCLSLGLLQDAERLLNTLRGKTLPPPLDDTFWLLQARLFLRKGDLKALEKLLEGRKDTEDVLFFRGVLAQRKGMHREAIRFFDRLLAEYPKSQYLLTVLQNLATSYSALKDDERRIATLRRATTLFPQNGALLFDLFWALYQKKDKDGALEVLERLAALSEWRNQALFWKFKVTGETALLATILAESHLDYYYVRATEIVGFSSPFVEQSPPPPGLSRDLTMHWAKYRFFSSLGLFNHAEIELLFLLRKNPRDTLLLLECARLFAQRGMYRKSLQFAFRLFPERGRIPDFAGKSYYPRFFFKDIEELAPQQNPPLDPYLVLALVHAESAFDPQAVSLAGALGLTQVLPSTGAWVVEKGWVNPGKDGDITTLLLEPRENLAIGMAYLAYLLRRFEGDLLLALCGYNAGPGRAERWKEELPQDRDAFLESIPFTETRNYVKKVLTNYFAYSVLYRGISPFPGTS</sequence>
<dbReference type="Pfam" id="PF13181">
    <property type="entry name" value="TPR_8"/>
    <property type="match status" value="1"/>
</dbReference>
<dbReference type="AlphaFoldDB" id="A0A7V3YH78"/>
<dbReference type="SUPFAM" id="SSF48452">
    <property type="entry name" value="TPR-like"/>
    <property type="match status" value="2"/>
</dbReference>
<proteinExistence type="inferred from homology"/>
<organism evidence="3">
    <name type="scientific">Candidatus Caldatribacterium californiense</name>
    <dbReference type="NCBI Taxonomy" id="1454726"/>
    <lineage>
        <taxon>Bacteria</taxon>
        <taxon>Pseudomonadati</taxon>
        <taxon>Atribacterota</taxon>
        <taxon>Atribacteria</taxon>
        <taxon>Atribacterales</taxon>
        <taxon>Candidatus Caldatribacteriaceae</taxon>
        <taxon>Candidatus Caldatribacterium</taxon>
    </lineage>
</organism>
<dbReference type="Pfam" id="PF01464">
    <property type="entry name" value="SLT"/>
    <property type="match status" value="1"/>
</dbReference>
<dbReference type="InterPro" id="IPR008258">
    <property type="entry name" value="Transglycosylase_SLT_dom_1"/>
</dbReference>
<evidence type="ECO:0000259" key="2">
    <source>
        <dbReference type="Pfam" id="PF01464"/>
    </source>
</evidence>
<name>A0A7V3YH78_9BACT</name>
<accession>A0A7V3YH78</accession>
<dbReference type="InterPro" id="IPR019734">
    <property type="entry name" value="TPR_rpt"/>
</dbReference>
<dbReference type="PANTHER" id="PTHR37423:SF2">
    <property type="entry name" value="MEMBRANE-BOUND LYTIC MUREIN TRANSGLYCOSYLASE C"/>
    <property type="match status" value="1"/>
</dbReference>
<dbReference type="InterPro" id="IPR011990">
    <property type="entry name" value="TPR-like_helical_dom_sf"/>
</dbReference>